<dbReference type="GO" id="GO:0005509">
    <property type="term" value="F:calcium ion binding"/>
    <property type="evidence" value="ECO:0007669"/>
    <property type="project" value="InterPro"/>
</dbReference>
<dbReference type="GO" id="GO:0007596">
    <property type="term" value="P:blood coagulation"/>
    <property type="evidence" value="ECO:0007669"/>
    <property type="project" value="UniProtKB-KW"/>
</dbReference>
<evidence type="ECO:0000256" key="2">
    <source>
        <dbReference type="ARBA" id="ARBA00019822"/>
    </source>
</evidence>
<accession>A0A2Y9DKT9</accession>
<dbReference type="Gene3D" id="3.10.100.10">
    <property type="entry name" value="Mannose-Binding Protein A, subunit A"/>
    <property type="match status" value="1"/>
</dbReference>
<dbReference type="InterPro" id="IPR009030">
    <property type="entry name" value="Growth_fac_rcpt_cys_sf"/>
</dbReference>
<dbReference type="KEGG" id="tmu:101353397"/>
<evidence type="ECO:0000256" key="8">
    <source>
        <dbReference type="ARBA" id="ARBA00022974"/>
    </source>
</evidence>
<keyword evidence="8" id="KW-0654">Proteoglycan</keyword>
<evidence type="ECO:0000259" key="21">
    <source>
        <dbReference type="PROSITE" id="PS50026"/>
    </source>
</evidence>
<feature type="chain" id="PRO_5015840722" description="Thrombomodulin" evidence="20">
    <location>
        <begin position="17"/>
        <end position="582"/>
    </location>
</feature>
<protein>
    <recommendedName>
        <fullName evidence="2">Thrombomodulin</fullName>
    </recommendedName>
</protein>
<dbReference type="Pfam" id="PF25444">
    <property type="entry name" value="THBD"/>
    <property type="match status" value="1"/>
</dbReference>
<dbReference type="SUPFAM" id="SSF57196">
    <property type="entry name" value="EGF/Laminin"/>
    <property type="match status" value="3"/>
</dbReference>
<comment type="caution">
    <text evidence="17">Lacks conserved residue(s) required for the propagation of feature annotation.</text>
</comment>
<dbReference type="CDD" id="cd19941">
    <property type="entry name" value="TIL"/>
    <property type="match status" value="1"/>
</dbReference>
<dbReference type="PANTHER" id="PTHR24036">
    <property type="entry name" value="SKELETOR-RELATED"/>
    <property type="match status" value="1"/>
</dbReference>
<evidence type="ECO:0000313" key="24">
    <source>
        <dbReference type="RefSeq" id="XP_004376476.1"/>
    </source>
</evidence>
<dbReference type="InterPro" id="IPR052126">
    <property type="entry name" value="Spindle_Org/Thrombomodulin"/>
</dbReference>
<dbReference type="FunFam" id="2.10.25.10:FF:000874">
    <property type="entry name" value="Thrombomodulin"/>
    <property type="match status" value="1"/>
</dbReference>
<dbReference type="InterPro" id="IPR001881">
    <property type="entry name" value="EGF-like_Ca-bd_dom"/>
</dbReference>
<comment type="subunit">
    <text evidence="16">Interacts with ITGAL, ITGAM and ITGB2. Interacts with thrombin/F2; this interaction switches the specificity of thrombin from a procoagulant to an anticoagulant and antifibrinolytic protease. Interacts with ANGP1 and ANGP2; these interactions significantly inhibit the generation of activated PC and TAFIa/CPB2 by the thrombin/thrombomodulin complex. Interacts with PF4; this interaction enhances generation of activated protein C. Interacts with HMGB1; this interaction inhibits HMGB1 inflammatory activity.</text>
</comment>
<dbReference type="InterPro" id="IPR049883">
    <property type="entry name" value="NOTCH1_EGF-like"/>
</dbReference>
<dbReference type="Gene3D" id="2.10.25.10">
    <property type="entry name" value="Laminin"/>
    <property type="match status" value="6"/>
</dbReference>
<dbReference type="InterPro" id="IPR016186">
    <property type="entry name" value="C-type_lectin-like/link_sf"/>
</dbReference>
<sequence>MLRVLFLGVLAPASLGFPALSGPQPSGSQCVEHDCFALFRGPATFLAASQTCERLQGHLMTVRSSVAADVISLLLSGDGGDGGDGGDSPRLWIGLKLPPGCHDPEHLGPLRGFQWVTSDNRTSYSRWARPDRDGTPLCGPLCVAVSAAGAPAPGEPAWEEQSCTAEAEGFLCEFHFAASCRPLAMELGAAATAGVSDTYSTPFGARGADFQALPVGSFASVATLGVELVCAVPQHGAAEARWGRAAPGAWDCRVENGGCEHSCNGSAGPPRCLCPADTALQADGRSCAAHSAHSCYGRCDHFCVPNPDVPGAYTCMCETGYQLAADQHRCEDVDDCKLELNPCPQLCVNTPGGFTCHCFPHYELVEGECVEPVDPCFGVNCEYQCQPVGHTDYRCVCAEGFAPSPLDPHRCQMFCNQTACPADCDPNNLDSCHCPDGYILDDGSMCTDIDECHNGDCPGECRNLPGSFECICGPDSALAGLVGTDCDPVTVNDSEDSGSGEPPASSGPSTTSGPPPSGPLHSGVLTGISIASLSLIVALLALLCHLRKKQSATRAELEYKCAAPAKEVMLQHVHTEPTPQKL</sequence>
<dbReference type="Pfam" id="PF09064">
    <property type="entry name" value="EGF_Tme5"/>
    <property type="match status" value="1"/>
</dbReference>
<dbReference type="InterPro" id="IPR015149">
    <property type="entry name" value="Tme5_EGF-like"/>
</dbReference>
<feature type="domain" description="EGF-like" evidence="21">
    <location>
        <begin position="448"/>
        <end position="487"/>
    </location>
</feature>
<dbReference type="PRINTS" id="PR00907">
    <property type="entry name" value="THRMBOMODULN"/>
</dbReference>
<evidence type="ECO:0000259" key="22">
    <source>
        <dbReference type="PROSITE" id="PS50041"/>
    </source>
</evidence>
<dbReference type="SMART" id="SM00179">
    <property type="entry name" value="EGF_CA"/>
    <property type="match status" value="4"/>
</dbReference>
<evidence type="ECO:0000256" key="15">
    <source>
        <dbReference type="ARBA" id="ARBA00045242"/>
    </source>
</evidence>
<keyword evidence="6 20" id="KW-0732">Signal</keyword>
<evidence type="ECO:0000256" key="13">
    <source>
        <dbReference type="ARBA" id="ARBA00023170"/>
    </source>
</evidence>
<keyword evidence="9 19" id="KW-1133">Transmembrane helix</keyword>
<dbReference type="STRING" id="127582.A0A2Y9DKT9"/>
<dbReference type="InterPro" id="IPR000152">
    <property type="entry name" value="EGF-type_Asp/Asn_hydroxyl_site"/>
</dbReference>
<evidence type="ECO:0000256" key="11">
    <source>
        <dbReference type="ARBA" id="ARBA00023136"/>
    </source>
</evidence>
<dbReference type="GO" id="GO:0016020">
    <property type="term" value="C:membrane"/>
    <property type="evidence" value="ECO:0007669"/>
    <property type="project" value="UniProtKB-SubCell"/>
</dbReference>
<evidence type="ECO:0000256" key="5">
    <source>
        <dbReference type="ARBA" id="ARBA00022696"/>
    </source>
</evidence>
<feature type="signal peptide" evidence="20">
    <location>
        <begin position="1"/>
        <end position="16"/>
    </location>
</feature>
<feature type="transmembrane region" description="Helical" evidence="19">
    <location>
        <begin position="524"/>
        <end position="544"/>
    </location>
</feature>
<dbReference type="FunFam" id="2.10.25.10:FF:000406">
    <property type="entry name" value="CD248 molecule"/>
    <property type="match status" value="1"/>
</dbReference>
<evidence type="ECO:0000256" key="4">
    <source>
        <dbReference type="ARBA" id="ARBA00022692"/>
    </source>
</evidence>
<evidence type="ECO:0000256" key="6">
    <source>
        <dbReference type="ARBA" id="ARBA00022729"/>
    </source>
</evidence>
<dbReference type="SMART" id="SM00034">
    <property type="entry name" value="CLECT"/>
    <property type="match status" value="1"/>
</dbReference>
<comment type="subcellular location">
    <subcellularLocation>
        <location evidence="1">Membrane</location>
        <topology evidence="1">Single-pass type I membrane protein</topology>
    </subcellularLocation>
</comment>
<evidence type="ECO:0000256" key="19">
    <source>
        <dbReference type="SAM" id="Phobius"/>
    </source>
</evidence>
<evidence type="ECO:0000256" key="14">
    <source>
        <dbReference type="ARBA" id="ARBA00023180"/>
    </source>
</evidence>
<dbReference type="GeneID" id="101353397"/>
<keyword evidence="14" id="KW-0325">Glycoprotein</keyword>
<keyword evidence="13" id="KW-0675">Receptor</keyword>
<dbReference type="InterPro" id="IPR018097">
    <property type="entry name" value="EGF_Ca-bd_CS"/>
</dbReference>
<dbReference type="PROSITE" id="PS00010">
    <property type="entry name" value="ASX_HYDROXYL"/>
    <property type="match status" value="2"/>
</dbReference>
<evidence type="ECO:0000256" key="1">
    <source>
        <dbReference type="ARBA" id="ARBA00004479"/>
    </source>
</evidence>
<dbReference type="InterPro" id="IPR016187">
    <property type="entry name" value="CTDL_fold"/>
</dbReference>
<dbReference type="Proteomes" id="UP000248480">
    <property type="component" value="Unplaced"/>
</dbReference>
<feature type="domain" description="EGF-like" evidence="21">
    <location>
        <begin position="332"/>
        <end position="368"/>
    </location>
</feature>
<evidence type="ECO:0000256" key="12">
    <source>
        <dbReference type="ARBA" id="ARBA00023157"/>
    </source>
</evidence>
<evidence type="ECO:0000256" key="20">
    <source>
        <dbReference type="SAM" id="SignalP"/>
    </source>
</evidence>
<dbReference type="RefSeq" id="XP_004376476.1">
    <property type="nucleotide sequence ID" value="XM_004376419.1"/>
</dbReference>
<dbReference type="InterPro" id="IPR001304">
    <property type="entry name" value="C-type_lectin-like"/>
</dbReference>
<name>A0A2Y9DKT9_TRIMA</name>
<dbReference type="SMART" id="SM00181">
    <property type="entry name" value="EGF"/>
    <property type="match status" value="6"/>
</dbReference>
<keyword evidence="7" id="KW-0677">Repeat</keyword>
<dbReference type="PROSITE" id="PS01187">
    <property type="entry name" value="EGF_CA"/>
    <property type="match status" value="2"/>
</dbReference>
<keyword evidence="11 19" id="KW-0472">Membrane</keyword>
<dbReference type="AlphaFoldDB" id="A0A2Y9DKT9"/>
<feature type="compositionally biased region" description="Low complexity" evidence="18">
    <location>
        <begin position="499"/>
        <end position="512"/>
    </location>
</feature>
<dbReference type="InterPro" id="IPR026823">
    <property type="entry name" value="cEGF"/>
</dbReference>
<organism evidence="23 24">
    <name type="scientific">Trichechus manatus latirostris</name>
    <name type="common">Florida manatee</name>
    <dbReference type="NCBI Taxonomy" id="127582"/>
    <lineage>
        <taxon>Eukaryota</taxon>
        <taxon>Metazoa</taxon>
        <taxon>Chordata</taxon>
        <taxon>Craniata</taxon>
        <taxon>Vertebrata</taxon>
        <taxon>Euteleostomi</taxon>
        <taxon>Mammalia</taxon>
        <taxon>Eutheria</taxon>
        <taxon>Afrotheria</taxon>
        <taxon>Sirenia</taxon>
        <taxon>Trichechidae</taxon>
        <taxon>Trichechus</taxon>
    </lineage>
</organism>
<keyword evidence="5" id="KW-0356">Hemostasis</keyword>
<dbReference type="FunCoup" id="A0A2Y9DKT9">
    <property type="interactions" value="121"/>
</dbReference>
<dbReference type="GO" id="GO:0004888">
    <property type="term" value="F:transmembrane signaling receptor activity"/>
    <property type="evidence" value="ECO:0007669"/>
    <property type="project" value="InterPro"/>
</dbReference>
<dbReference type="PROSITE" id="PS50041">
    <property type="entry name" value="C_TYPE_LECTIN_2"/>
    <property type="match status" value="1"/>
</dbReference>
<dbReference type="InterPro" id="IPR000742">
    <property type="entry name" value="EGF"/>
</dbReference>
<dbReference type="SUPFAM" id="SSF57184">
    <property type="entry name" value="Growth factor receptor domain"/>
    <property type="match status" value="1"/>
</dbReference>
<evidence type="ECO:0000256" key="16">
    <source>
        <dbReference type="ARBA" id="ARBA00046453"/>
    </source>
</evidence>
<dbReference type="PROSITE" id="PS50026">
    <property type="entry name" value="EGF_3"/>
    <property type="match status" value="2"/>
</dbReference>
<dbReference type="OrthoDB" id="4062651at2759"/>
<dbReference type="CTD" id="7056"/>
<dbReference type="InterPro" id="IPR057350">
    <property type="entry name" value="THBD"/>
</dbReference>
<dbReference type="PROSITE" id="PS01186">
    <property type="entry name" value="EGF_2"/>
    <property type="match status" value="1"/>
</dbReference>
<evidence type="ECO:0000256" key="17">
    <source>
        <dbReference type="PROSITE-ProRule" id="PRU00076"/>
    </source>
</evidence>
<evidence type="ECO:0000256" key="9">
    <source>
        <dbReference type="ARBA" id="ARBA00022989"/>
    </source>
</evidence>
<dbReference type="PANTHER" id="PTHR24036:SF5">
    <property type="entry name" value="THROMBOMODULIN"/>
    <property type="match status" value="1"/>
</dbReference>
<keyword evidence="10" id="KW-0094">Blood coagulation</keyword>
<evidence type="ECO:0000256" key="3">
    <source>
        <dbReference type="ARBA" id="ARBA00022536"/>
    </source>
</evidence>
<dbReference type="CDD" id="cd00054">
    <property type="entry name" value="EGF_CA"/>
    <property type="match status" value="2"/>
</dbReference>
<comment type="function">
    <text evidence="15">Endothelial cell receptor that plays a critical role in regulating several physiological processes including hemostasis, coagulation, fibrinolysis, inflammation, and angiogenesis. Acts as a cofactor for thrombin activation of protein C/PROC on the surface of vascular endothelial cells leading to initiation of the activated protein C anticoagulant pathway. Also accelerates the activation of the plasma carboxypeptidase B2/CPB2, which catalyzes removal of C-terminal basic amino acids from its substrates including kinins or anaphylatoxins leading to fibrinolysis inhibition. Plays critical protective roles in changing the cleavage specificity of protease-activated receptor 1/PAR1, inhibiting endothelial cell permeability and inflammation. Suppresses inflammation distinctly from its anticoagulant cofactor activity by sequestering HMGB1 thereby preventing it from engaging cellular receptors such as RAGE and contributing to the inflammatory response.</text>
</comment>
<evidence type="ECO:0000256" key="10">
    <source>
        <dbReference type="ARBA" id="ARBA00023084"/>
    </source>
</evidence>
<evidence type="ECO:0000313" key="23">
    <source>
        <dbReference type="Proteomes" id="UP000248480"/>
    </source>
</evidence>
<feature type="region of interest" description="Disordered" evidence="18">
    <location>
        <begin position="490"/>
        <end position="520"/>
    </location>
</feature>
<evidence type="ECO:0000256" key="18">
    <source>
        <dbReference type="SAM" id="MobiDB-lite"/>
    </source>
</evidence>
<feature type="domain" description="C-type lectin" evidence="22">
    <location>
        <begin position="31"/>
        <end position="163"/>
    </location>
</feature>
<reference evidence="24" key="1">
    <citation type="submission" date="2025-08" db="UniProtKB">
        <authorList>
            <consortium name="RefSeq"/>
        </authorList>
    </citation>
    <scope>IDENTIFICATION</scope>
</reference>
<dbReference type="FunFam" id="2.10.25.10:FF:000797">
    <property type="entry name" value="Thrombomodulin"/>
    <property type="match status" value="1"/>
</dbReference>
<dbReference type="InParanoid" id="A0A2Y9DKT9"/>
<gene>
    <name evidence="24" type="primary">THBD</name>
</gene>
<keyword evidence="3 17" id="KW-0245">EGF-like domain</keyword>
<keyword evidence="4 19" id="KW-0812">Transmembrane</keyword>
<dbReference type="Pfam" id="PF07645">
    <property type="entry name" value="EGF_CA"/>
    <property type="match status" value="1"/>
</dbReference>
<evidence type="ECO:0000256" key="7">
    <source>
        <dbReference type="ARBA" id="ARBA00022737"/>
    </source>
</evidence>
<keyword evidence="23" id="KW-1185">Reference proteome</keyword>
<proteinExistence type="predicted"/>
<dbReference type="PIRSF" id="PIRSF001775">
    <property type="entry name" value="CD93/CD141"/>
    <property type="match status" value="1"/>
</dbReference>
<dbReference type="Pfam" id="PF00059">
    <property type="entry name" value="Lectin_C"/>
    <property type="match status" value="1"/>
</dbReference>
<dbReference type="Pfam" id="PF12662">
    <property type="entry name" value="cEGF"/>
    <property type="match status" value="1"/>
</dbReference>
<keyword evidence="12" id="KW-1015">Disulfide bond</keyword>
<dbReference type="SUPFAM" id="SSF56436">
    <property type="entry name" value="C-type lectin-like"/>
    <property type="match status" value="1"/>
</dbReference>